<dbReference type="FunFam" id="3.30.450.90:FF:000001">
    <property type="entry name" value="Type II secretion system ATPase GspE"/>
    <property type="match status" value="1"/>
</dbReference>
<dbReference type="PANTHER" id="PTHR30258">
    <property type="entry name" value="TYPE II SECRETION SYSTEM PROTEIN GSPE-RELATED"/>
    <property type="match status" value="1"/>
</dbReference>
<dbReference type="Pfam" id="PF22341">
    <property type="entry name" value="GSPE_N1E"/>
    <property type="match status" value="1"/>
</dbReference>
<evidence type="ECO:0000256" key="14">
    <source>
        <dbReference type="ARBA" id="ARBA00023136"/>
    </source>
</evidence>
<dbReference type="GO" id="GO:0015628">
    <property type="term" value="P:protein secretion by the type II secretion system"/>
    <property type="evidence" value="ECO:0007669"/>
    <property type="project" value="UniProtKB-UniRule"/>
</dbReference>
<evidence type="ECO:0000256" key="15">
    <source>
        <dbReference type="ARBA" id="ARBA00034006"/>
    </source>
</evidence>
<sequence length="505" mass="53503">MITVVNPTLPYGFAKRHGVVLLDAGEVAVVGLRAGADPLALVEARRALGRPLRVEPLPQAAFDRELSRAYADDSVGAAADDGLDMPSGLDSLIDAMPAAEDLLDSADDAPVVRLINGVIAEAVRIGASDIHLEPFESALTVRMRVDGVLREAHALNPRIAPLLVSRIKVMARLDIAERRLPQDGRIPLTLGGKSLDVRVSTLPSRGGERVVLRILDKDQADLRLDQLGMAPDALEAFQSALREPNGIILVTGPTGSGKTTSLYAGLALLNDATRNILTVEDPVEYAIDGVGQTQVNARVGMTFAAGLRAILRQDPDVVMVGEIRDVETAAIAVQASLTGHLVLSTVHTNDAVGAVTRLRDMGVEPFLLASTLRLVVAQRLVRRLCAGCRRPEAADPATARLAGLQVGQTVWRPHGCAHCNQTGYVGRAGLYETIRIDDRIRRLIAAEASEDEIAAAAFARGGTLGDRARALVLAGVTSVEEAVRVTRHDVGEDRGELHADAGAAA</sequence>
<dbReference type="GO" id="GO:0005886">
    <property type="term" value="C:plasma membrane"/>
    <property type="evidence" value="ECO:0007669"/>
    <property type="project" value="UniProtKB-SubCell"/>
</dbReference>
<dbReference type="Gene3D" id="3.30.450.90">
    <property type="match status" value="1"/>
</dbReference>
<dbReference type="SUPFAM" id="SSF52540">
    <property type="entry name" value="P-loop containing nucleoside triphosphate hydrolases"/>
    <property type="match status" value="1"/>
</dbReference>
<keyword evidence="8" id="KW-0479">Metal-binding</keyword>
<dbReference type="GO" id="GO:0016887">
    <property type="term" value="F:ATP hydrolysis activity"/>
    <property type="evidence" value="ECO:0007669"/>
    <property type="project" value="TreeGrafter"/>
</dbReference>
<dbReference type="InterPro" id="IPR013369">
    <property type="entry name" value="T2SS_GspE"/>
</dbReference>
<keyword evidence="12 16" id="KW-0653">Protein transport</keyword>
<dbReference type="AlphaFoldDB" id="A0A1I6T6X1"/>
<dbReference type="InterPro" id="IPR003593">
    <property type="entry name" value="AAA+_ATPase"/>
</dbReference>
<keyword evidence="7" id="KW-0997">Cell inner membrane</keyword>
<dbReference type="STRING" id="871741.SAMN05192570_3014"/>
<dbReference type="SMART" id="SM00382">
    <property type="entry name" value="AAA"/>
    <property type="match status" value="1"/>
</dbReference>
<evidence type="ECO:0000256" key="11">
    <source>
        <dbReference type="ARBA" id="ARBA00022840"/>
    </source>
</evidence>
<keyword evidence="5 16" id="KW-0813">Transport</keyword>
<dbReference type="Proteomes" id="UP000198788">
    <property type="component" value="Unassembled WGS sequence"/>
</dbReference>
<dbReference type="InterPro" id="IPR001482">
    <property type="entry name" value="T2SS/T4SS_dom"/>
</dbReference>
<protein>
    <recommendedName>
        <fullName evidence="16">Type II secretion system protein E</fullName>
        <shortName evidence="16">T2SS protein E</shortName>
    </recommendedName>
    <alternativeName>
        <fullName evidence="16">Type II traffic warden ATPase</fullName>
    </alternativeName>
</protein>
<evidence type="ECO:0000256" key="3">
    <source>
        <dbReference type="ARBA" id="ARBA00004533"/>
    </source>
</evidence>
<dbReference type="InterPro" id="IPR037257">
    <property type="entry name" value="T2SS_E_N_sf"/>
</dbReference>
<accession>A0A1I6T6X1</accession>
<evidence type="ECO:0000256" key="5">
    <source>
        <dbReference type="ARBA" id="ARBA00022448"/>
    </source>
</evidence>
<keyword evidence="13" id="KW-1278">Translocase</keyword>
<evidence type="ECO:0000256" key="6">
    <source>
        <dbReference type="ARBA" id="ARBA00022475"/>
    </source>
</evidence>
<keyword evidence="9 16" id="KW-0547">Nucleotide-binding</keyword>
<evidence type="ECO:0000256" key="7">
    <source>
        <dbReference type="ARBA" id="ARBA00022519"/>
    </source>
</evidence>
<evidence type="ECO:0000313" key="19">
    <source>
        <dbReference type="Proteomes" id="UP000198788"/>
    </source>
</evidence>
<dbReference type="EMBL" id="FOZV01000008">
    <property type="protein sequence ID" value="SFS84850.1"/>
    <property type="molecule type" value="Genomic_DNA"/>
</dbReference>
<dbReference type="NCBIfam" id="TIGR02533">
    <property type="entry name" value="type_II_gspE"/>
    <property type="match status" value="1"/>
</dbReference>
<dbReference type="Pfam" id="PF00437">
    <property type="entry name" value="T2SSE"/>
    <property type="match status" value="1"/>
</dbReference>
<dbReference type="GO" id="GO:0046872">
    <property type="term" value="F:metal ion binding"/>
    <property type="evidence" value="ECO:0007669"/>
    <property type="project" value="UniProtKB-KW"/>
</dbReference>
<dbReference type="Gene3D" id="3.40.50.300">
    <property type="entry name" value="P-loop containing nucleotide triphosphate hydrolases"/>
    <property type="match status" value="1"/>
</dbReference>
<dbReference type="OrthoDB" id="9804785at2"/>
<comment type="cofactor">
    <cofactor evidence="1">
        <name>Zn(2+)</name>
        <dbReference type="ChEBI" id="CHEBI:29105"/>
    </cofactor>
</comment>
<reference evidence="19" key="1">
    <citation type="submission" date="2016-10" db="EMBL/GenBank/DDBJ databases">
        <authorList>
            <person name="Varghese N."/>
            <person name="Submissions S."/>
        </authorList>
    </citation>
    <scope>NUCLEOTIDE SEQUENCE [LARGE SCALE GENOMIC DNA]</scope>
    <source>
        <strain evidence="19">CGMCC 1.10683</strain>
    </source>
</reference>
<evidence type="ECO:0000256" key="1">
    <source>
        <dbReference type="ARBA" id="ARBA00001947"/>
    </source>
</evidence>
<keyword evidence="19" id="KW-1185">Reference proteome</keyword>
<dbReference type="PANTHER" id="PTHR30258:SF27">
    <property type="entry name" value="BACTERIOPHAGE ADSORPTION PROTEIN B-RELATED"/>
    <property type="match status" value="1"/>
</dbReference>
<comment type="catalytic activity">
    <reaction evidence="15">
        <text>ATP + H2O + cellular proteinSide 1 = ADP + phosphate + cellular proteinSide 2.</text>
        <dbReference type="EC" id="7.4.2.8"/>
    </reaction>
</comment>
<evidence type="ECO:0000256" key="9">
    <source>
        <dbReference type="ARBA" id="ARBA00022741"/>
    </source>
</evidence>
<keyword evidence="6" id="KW-1003">Cell membrane</keyword>
<gene>
    <name evidence="18" type="ORF">SAMN05192570_3014</name>
</gene>
<name>A0A1I6T6X1_9CAUL</name>
<evidence type="ECO:0000256" key="16">
    <source>
        <dbReference type="RuleBase" id="RU366070"/>
    </source>
</evidence>
<evidence type="ECO:0000256" key="4">
    <source>
        <dbReference type="ARBA" id="ARBA00006611"/>
    </source>
</evidence>
<keyword evidence="14" id="KW-0472">Membrane</keyword>
<dbReference type="GO" id="GO:0015627">
    <property type="term" value="C:type II protein secretion system complex"/>
    <property type="evidence" value="ECO:0007669"/>
    <property type="project" value="UniProtKB-UniRule"/>
</dbReference>
<comment type="function">
    <text evidence="2 16">ATPase component of the type II secretion system required for the energy-dependent secretion of extracellular factors such as proteases and toxins from the periplasm. Acts as a molecular motor to provide the energy that is required for assembly of the pseudopilus and the extrusion of substrates generated in the cytoplasm.</text>
</comment>
<organism evidence="18 19">
    <name type="scientific">Brevundimonas viscosa</name>
    <dbReference type="NCBI Taxonomy" id="871741"/>
    <lineage>
        <taxon>Bacteria</taxon>
        <taxon>Pseudomonadati</taxon>
        <taxon>Pseudomonadota</taxon>
        <taxon>Alphaproteobacteria</taxon>
        <taxon>Caulobacterales</taxon>
        <taxon>Caulobacteraceae</taxon>
        <taxon>Brevundimonas</taxon>
    </lineage>
</organism>
<evidence type="ECO:0000256" key="12">
    <source>
        <dbReference type="ARBA" id="ARBA00022927"/>
    </source>
</evidence>
<dbReference type="CDD" id="cd01129">
    <property type="entry name" value="PulE-GspE-like"/>
    <property type="match status" value="1"/>
</dbReference>
<dbReference type="RefSeq" id="WP_092312689.1">
    <property type="nucleotide sequence ID" value="NZ_FOZV01000008.1"/>
</dbReference>
<dbReference type="FunFam" id="3.40.50.300:FF:000398">
    <property type="entry name" value="Type IV pilus assembly ATPase PilB"/>
    <property type="match status" value="1"/>
</dbReference>
<dbReference type="GO" id="GO:0008564">
    <property type="term" value="F:protein-exporting ATPase activity"/>
    <property type="evidence" value="ECO:0007669"/>
    <property type="project" value="UniProtKB-EC"/>
</dbReference>
<dbReference type="Gene3D" id="3.30.300.160">
    <property type="entry name" value="Type II secretion system, protein E, N-terminal domain"/>
    <property type="match status" value="1"/>
</dbReference>
<feature type="domain" description="Bacterial type II secretion system protein E" evidence="17">
    <location>
        <begin position="311"/>
        <end position="325"/>
    </location>
</feature>
<evidence type="ECO:0000256" key="8">
    <source>
        <dbReference type="ARBA" id="ARBA00022723"/>
    </source>
</evidence>
<dbReference type="InterPro" id="IPR054757">
    <property type="entry name" value="GSPE_N1E"/>
</dbReference>
<comment type="similarity">
    <text evidence="4 16">Belongs to the GSP E family.</text>
</comment>
<proteinExistence type="inferred from homology"/>
<comment type="subcellular location">
    <subcellularLocation>
        <location evidence="3 16">Cell inner membrane</location>
    </subcellularLocation>
</comment>
<evidence type="ECO:0000256" key="10">
    <source>
        <dbReference type="ARBA" id="ARBA00022833"/>
    </source>
</evidence>
<evidence type="ECO:0000259" key="17">
    <source>
        <dbReference type="PROSITE" id="PS00662"/>
    </source>
</evidence>
<dbReference type="InterPro" id="IPR027417">
    <property type="entry name" value="P-loop_NTPase"/>
</dbReference>
<evidence type="ECO:0000256" key="2">
    <source>
        <dbReference type="ARBA" id="ARBA00003288"/>
    </source>
</evidence>
<dbReference type="GO" id="GO:0005524">
    <property type="term" value="F:ATP binding"/>
    <property type="evidence" value="ECO:0007669"/>
    <property type="project" value="UniProtKB-UniRule"/>
</dbReference>
<keyword evidence="11 16" id="KW-0067">ATP-binding</keyword>
<evidence type="ECO:0000313" key="18">
    <source>
        <dbReference type="EMBL" id="SFS84850.1"/>
    </source>
</evidence>
<evidence type="ECO:0000256" key="13">
    <source>
        <dbReference type="ARBA" id="ARBA00022967"/>
    </source>
</evidence>
<keyword evidence="10" id="KW-0862">Zinc</keyword>
<dbReference type="SUPFAM" id="SSF160246">
    <property type="entry name" value="EspE N-terminal domain-like"/>
    <property type="match status" value="1"/>
</dbReference>
<dbReference type="PROSITE" id="PS00662">
    <property type="entry name" value="T2SP_E"/>
    <property type="match status" value="1"/>
</dbReference>